<evidence type="ECO:0000313" key="2">
    <source>
        <dbReference type="EMBL" id="MQL90228.1"/>
    </source>
</evidence>
<name>A0A843V2K7_COLES</name>
<sequence length="59" mass="6321">MLSITTESKSSGSFNLSGSIRRQLAAPINMASPVNESDLGRRILGDPNPDPKRLDPNPT</sequence>
<feature type="region of interest" description="Disordered" evidence="1">
    <location>
        <begin position="27"/>
        <end position="59"/>
    </location>
</feature>
<gene>
    <name evidence="2" type="ORF">Taro_022815</name>
</gene>
<reference evidence="2" key="1">
    <citation type="submission" date="2017-07" db="EMBL/GenBank/DDBJ databases">
        <title>Taro Niue Genome Assembly and Annotation.</title>
        <authorList>
            <person name="Atibalentja N."/>
            <person name="Keating K."/>
            <person name="Fields C.J."/>
        </authorList>
    </citation>
    <scope>NUCLEOTIDE SEQUENCE</scope>
    <source>
        <strain evidence="2">Niue_2</strain>
        <tissue evidence="2">Leaf</tissue>
    </source>
</reference>
<evidence type="ECO:0000313" key="3">
    <source>
        <dbReference type="Proteomes" id="UP000652761"/>
    </source>
</evidence>
<protein>
    <submittedName>
        <fullName evidence="2">Uncharacterized protein</fullName>
    </submittedName>
</protein>
<accession>A0A843V2K7</accession>
<dbReference type="Proteomes" id="UP000652761">
    <property type="component" value="Unassembled WGS sequence"/>
</dbReference>
<organism evidence="2 3">
    <name type="scientific">Colocasia esculenta</name>
    <name type="common">Wild taro</name>
    <name type="synonym">Arum esculentum</name>
    <dbReference type="NCBI Taxonomy" id="4460"/>
    <lineage>
        <taxon>Eukaryota</taxon>
        <taxon>Viridiplantae</taxon>
        <taxon>Streptophyta</taxon>
        <taxon>Embryophyta</taxon>
        <taxon>Tracheophyta</taxon>
        <taxon>Spermatophyta</taxon>
        <taxon>Magnoliopsida</taxon>
        <taxon>Liliopsida</taxon>
        <taxon>Araceae</taxon>
        <taxon>Aroideae</taxon>
        <taxon>Colocasieae</taxon>
        <taxon>Colocasia</taxon>
    </lineage>
</organism>
<comment type="caution">
    <text evidence="2">The sequence shown here is derived from an EMBL/GenBank/DDBJ whole genome shotgun (WGS) entry which is preliminary data.</text>
</comment>
<dbReference type="AlphaFoldDB" id="A0A843V2K7"/>
<feature type="compositionally biased region" description="Basic and acidic residues" evidence="1">
    <location>
        <begin position="38"/>
        <end position="59"/>
    </location>
</feature>
<keyword evidence="3" id="KW-1185">Reference proteome</keyword>
<evidence type="ECO:0000256" key="1">
    <source>
        <dbReference type="SAM" id="MobiDB-lite"/>
    </source>
</evidence>
<proteinExistence type="predicted"/>
<dbReference type="EMBL" id="NMUH01001222">
    <property type="protein sequence ID" value="MQL90228.1"/>
    <property type="molecule type" value="Genomic_DNA"/>
</dbReference>